<accession>A0A317ZEH4</accession>
<dbReference type="Proteomes" id="UP000247099">
    <property type="component" value="Unassembled WGS sequence"/>
</dbReference>
<dbReference type="InterPro" id="IPR043129">
    <property type="entry name" value="ATPase_NBD"/>
</dbReference>
<dbReference type="HAMAP" id="MF_00020">
    <property type="entry name" value="Acetate_kinase"/>
    <property type="match status" value="1"/>
</dbReference>
<feature type="binding site" evidence="6">
    <location>
        <position position="14"/>
    </location>
    <ligand>
        <name>ATP</name>
        <dbReference type="ChEBI" id="CHEBI:30616"/>
    </ligand>
</feature>
<comment type="subunit">
    <text evidence="6">Homodimer.</text>
</comment>
<keyword evidence="6" id="KW-0479">Metal-binding</keyword>
<dbReference type="Gene3D" id="3.30.420.40">
    <property type="match status" value="2"/>
</dbReference>
<evidence type="ECO:0000256" key="6">
    <source>
        <dbReference type="HAMAP-Rule" id="MF_00020"/>
    </source>
</evidence>
<dbReference type="InterPro" id="IPR000890">
    <property type="entry name" value="Aliphatic_acid_kin_short-chain"/>
</dbReference>
<keyword evidence="4 6" id="KW-0418">Kinase</keyword>
<dbReference type="PANTHER" id="PTHR21060:SF15">
    <property type="entry name" value="ACETATE KINASE-RELATED"/>
    <property type="match status" value="1"/>
</dbReference>
<keyword evidence="2 6" id="KW-0808">Transferase</keyword>
<comment type="caution">
    <text evidence="6">Lacks conserved residue(s) required for the propagation of feature annotation.</text>
</comment>
<dbReference type="RefSeq" id="WP_110131191.1">
    <property type="nucleotide sequence ID" value="NZ_QHJQ01000006.1"/>
</dbReference>
<feature type="site" description="Transition state stabilizer" evidence="6">
    <location>
        <position position="234"/>
    </location>
</feature>
<proteinExistence type="inferred from homology"/>
<evidence type="ECO:0000256" key="1">
    <source>
        <dbReference type="ARBA" id="ARBA00008748"/>
    </source>
</evidence>
<feature type="binding site" evidence="6">
    <location>
        <position position="7"/>
    </location>
    <ligand>
        <name>Mg(2+)</name>
        <dbReference type="ChEBI" id="CHEBI:18420"/>
    </ligand>
</feature>
<dbReference type="InParanoid" id="A0A317ZEH4"/>
<dbReference type="InterPro" id="IPR004372">
    <property type="entry name" value="Ac/propionate_kinase"/>
</dbReference>
<name>A0A317ZEH4_9BACT</name>
<feature type="binding site" evidence="6">
    <location>
        <begin position="324"/>
        <end position="328"/>
    </location>
    <ligand>
        <name>ATP</name>
        <dbReference type="ChEBI" id="CHEBI:30616"/>
    </ligand>
</feature>
<evidence type="ECO:0000313" key="9">
    <source>
        <dbReference type="Proteomes" id="UP000247099"/>
    </source>
</evidence>
<reference evidence="8 9" key="1">
    <citation type="submission" date="2018-05" db="EMBL/GenBank/DDBJ databases">
        <title>Coraliomargarita sinensis sp. nov., isolated from a marine solar saltern.</title>
        <authorList>
            <person name="Zhou L.Y."/>
        </authorList>
    </citation>
    <scope>NUCLEOTIDE SEQUENCE [LARGE SCALE GENOMIC DNA]</scope>
    <source>
        <strain evidence="8 9">WN38</strain>
    </source>
</reference>
<dbReference type="FunCoup" id="A0A317ZEH4">
    <property type="interactions" value="444"/>
</dbReference>
<keyword evidence="3 6" id="KW-0547">Nucleotide-binding</keyword>
<comment type="function">
    <text evidence="6">Catalyzes the formation of acetyl phosphate from acetate and ATP. Can also catalyze the reverse reaction.</text>
</comment>
<comment type="pathway">
    <text evidence="6">Metabolic intermediate biosynthesis; acetyl-CoA biosynthesis; acetyl-CoA from acetate: step 1/2.</text>
</comment>
<dbReference type="OrthoDB" id="9802453at2"/>
<dbReference type="GO" id="GO:0005737">
    <property type="term" value="C:cytoplasm"/>
    <property type="evidence" value="ECO:0007669"/>
    <property type="project" value="UniProtKB-SubCell"/>
</dbReference>
<comment type="catalytic activity">
    <reaction evidence="6">
        <text>acetate + ATP = acetyl phosphate + ADP</text>
        <dbReference type="Rhea" id="RHEA:11352"/>
        <dbReference type="ChEBI" id="CHEBI:22191"/>
        <dbReference type="ChEBI" id="CHEBI:30089"/>
        <dbReference type="ChEBI" id="CHEBI:30616"/>
        <dbReference type="ChEBI" id="CHEBI:456216"/>
        <dbReference type="EC" id="2.7.2.1"/>
    </reaction>
</comment>
<comment type="subcellular location">
    <subcellularLocation>
        <location evidence="6">Cytoplasm</location>
    </subcellularLocation>
</comment>
<dbReference type="Pfam" id="PF00871">
    <property type="entry name" value="Acetate_kinase"/>
    <property type="match status" value="1"/>
</dbReference>
<comment type="similarity">
    <text evidence="1 6 7">Belongs to the acetokinase family.</text>
</comment>
<dbReference type="PROSITE" id="PS01075">
    <property type="entry name" value="ACETATE_KINASE_1"/>
    <property type="match status" value="1"/>
</dbReference>
<dbReference type="PANTHER" id="PTHR21060">
    <property type="entry name" value="ACETATE KINASE"/>
    <property type="match status" value="1"/>
</dbReference>
<dbReference type="SUPFAM" id="SSF53067">
    <property type="entry name" value="Actin-like ATPase domain"/>
    <property type="match status" value="2"/>
</dbReference>
<keyword evidence="5 6" id="KW-0067">ATP-binding</keyword>
<feature type="binding site" evidence="6">
    <location>
        <position position="379"/>
    </location>
    <ligand>
        <name>Mg(2+)</name>
        <dbReference type="ChEBI" id="CHEBI:18420"/>
    </ligand>
</feature>
<sequence>MKILVANLGSTSFKYRLFDMGDTEATLLAKGGFERVSEYTACIGEMLATLKADGHLASGDDLDAVGFKTVLGKDLSGCVEADDRVLAALDGFKEVAPAHNPAYAEGIRCFKEKLPAVTRVALFETAFFQWVDPAATVYAIPQSWRELGIRRYGFHGASHKFIAERSAELVGNDAVFERARGLYVDGPSDYSGDPLRVISCHLGGSSSVVGIRNGVAIGSSMGFSPQSGLPQNNRVGDLDSMAIPYVNKMLGLSMEEAERQLNKESGLLGLSGVSNDARDVREAAAEGNKDAQLAVDVLIDSIRHWAGSFYFKMGGAEVISFTAGIGENDANLRAKVCAGLEDLGVVIDPAANDATVRGKEGIISAPESKIKVCVIPANEELVIAREVYRFKQSH</sequence>
<dbReference type="UniPathway" id="UPA00340">
    <property type="reaction ID" value="UER00458"/>
</dbReference>
<dbReference type="PRINTS" id="PR00471">
    <property type="entry name" value="ACETATEKNASE"/>
</dbReference>
<dbReference type="GO" id="GO:0000287">
    <property type="term" value="F:magnesium ion binding"/>
    <property type="evidence" value="ECO:0007669"/>
    <property type="project" value="UniProtKB-UniRule"/>
</dbReference>
<keyword evidence="6" id="KW-0963">Cytoplasm</keyword>
<dbReference type="InterPro" id="IPR023865">
    <property type="entry name" value="Aliphatic_acid_kinase_CS"/>
</dbReference>
<keyword evidence="9" id="KW-1185">Reference proteome</keyword>
<evidence type="ECO:0000256" key="7">
    <source>
        <dbReference type="RuleBase" id="RU003835"/>
    </source>
</evidence>
<dbReference type="GO" id="GO:0005524">
    <property type="term" value="F:ATP binding"/>
    <property type="evidence" value="ECO:0007669"/>
    <property type="project" value="UniProtKB-KW"/>
</dbReference>
<gene>
    <name evidence="6" type="primary">ackA</name>
    <name evidence="8" type="ORF">DDZ13_09330</name>
</gene>
<dbReference type="EC" id="2.7.2.1" evidence="6"/>
<dbReference type="GO" id="GO:0006083">
    <property type="term" value="P:acetate metabolic process"/>
    <property type="evidence" value="ECO:0007669"/>
    <property type="project" value="TreeGrafter"/>
</dbReference>
<feature type="binding site" evidence="6">
    <location>
        <begin position="276"/>
        <end position="278"/>
    </location>
    <ligand>
        <name>ATP</name>
        <dbReference type="ChEBI" id="CHEBI:30616"/>
    </ligand>
</feature>
<feature type="site" description="Transition state stabilizer" evidence="6">
    <location>
        <position position="155"/>
    </location>
</feature>
<dbReference type="GO" id="GO:0008776">
    <property type="term" value="F:acetate kinase activity"/>
    <property type="evidence" value="ECO:0007669"/>
    <property type="project" value="UniProtKB-UniRule"/>
</dbReference>
<evidence type="ECO:0000256" key="4">
    <source>
        <dbReference type="ARBA" id="ARBA00022777"/>
    </source>
</evidence>
<evidence type="ECO:0000256" key="5">
    <source>
        <dbReference type="ARBA" id="ARBA00022840"/>
    </source>
</evidence>
<dbReference type="EMBL" id="QHJQ01000006">
    <property type="protein sequence ID" value="PXA03835.1"/>
    <property type="molecule type" value="Genomic_DNA"/>
</dbReference>
<evidence type="ECO:0000313" key="8">
    <source>
        <dbReference type="EMBL" id="PXA03835.1"/>
    </source>
</evidence>
<organism evidence="8 9">
    <name type="scientific">Coraliomargarita sinensis</name>
    <dbReference type="NCBI Taxonomy" id="2174842"/>
    <lineage>
        <taxon>Bacteria</taxon>
        <taxon>Pseudomonadati</taxon>
        <taxon>Verrucomicrobiota</taxon>
        <taxon>Opitutia</taxon>
        <taxon>Puniceicoccales</taxon>
        <taxon>Coraliomargaritaceae</taxon>
        <taxon>Coraliomargarita</taxon>
    </lineage>
</organism>
<dbReference type="AlphaFoldDB" id="A0A317ZEH4"/>
<evidence type="ECO:0000256" key="2">
    <source>
        <dbReference type="ARBA" id="ARBA00022679"/>
    </source>
</evidence>
<comment type="cofactor">
    <cofactor evidence="6">
        <name>Mg(2+)</name>
        <dbReference type="ChEBI" id="CHEBI:18420"/>
    </cofactor>
    <cofactor evidence="6">
        <name>Mn(2+)</name>
        <dbReference type="ChEBI" id="CHEBI:29035"/>
    </cofactor>
    <text evidence="6">Mg(2+). Can also accept Mn(2+).</text>
</comment>
<dbReference type="PIRSF" id="PIRSF000722">
    <property type="entry name" value="Acetate_prop_kin"/>
    <property type="match status" value="1"/>
</dbReference>
<evidence type="ECO:0000256" key="3">
    <source>
        <dbReference type="ARBA" id="ARBA00022741"/>
    </source>
</evidence>
<comment type="caution">
    <text evidence="8">The sequence shown here is derived from an EMBL/GenBank/DDBJ whole genome shotgun (WGS) entry which is preliminary data.</text>
</comment>
<protein>
    <recommendedName>
        <fullName evidence="6">Acetate kinase</fullName>
        <ecNumber evidence="6">2.7.2.1</ecNumber>
    </recommendedName>
    <alternativeName>
        <fullName evidence="6">Acetokinase</fullName>
    </alternativeName>
</protein>
<dbReference type="GO" id="GO:0006085">
    <property type="term" value="P:acetyl-CoA biosynthetic process"/>
    <property type="evidence" value="ECO:0007669"/>
    <property type="project" value="UniProtKB-UniRule"/>
</dbReference>
<keyword evidence="6" id="KW-0460">Magnesium</keyword>